<dbReference type="EMBL" id="KZ819354">
    <property type="protein sequence ID" value="PWN45670.1"/>
    <property type="molecule type" value="Genomic_DNA"/>
</dbReference>
<keyword evidence="1" id="KW-0472">Membrane</keyword>
<feature type="transmembrane region" description="Helical" evidence="1">
    <location>
        <begin position="154"/>
        <end position="175"/>
    </location>
</feature>
<feature type="transmembrane region" description="Helical" evidence="1">
    <location>
        <begin position="195"/>
        <end position="214"/>
    </location>
</feature>
<dbReference type="AlphaFoldDB" id="A0A316W6X9"/>
<keyword evidence="3" id="KW-1185">Reference proteome</keyword>
<protein>
    <submittedName>
        <fullName evidence="2">Uncharacterized protein</fullName>
    </submittedName>
</protein>
<reference evidence="2 3" key="1">
    <citation type="journal article" date="2018" name="Mol. Biol. Evol.">
        <title>Broad Genomic Sampling Reveals a Smut Pathogenic Ancestry of the Fungal Clade Ustilaginomycotina.</title>
        <authorList>
            <person name="Kijpornyongpan T."/>
            <person name="Mondo S.J."/>
            <person name="Barry K."/>
            <person name="Sandor L."/>
            <person name="Lee J."/>
            <person name="Lipzen A."/>
            <person name="Pangilinan J."/>
            <person name="LaButti K."/>
            <person name="Hainaut M."/>
            <person name="Henrissat B."/>
            <person name="Grigoriev I.V."/>
            <person name="Spatafora J.W."/>
            <person name="Aime M.C."/>
        </authorList>
    </citation>
    <scope>NUCLEOTIDE SEQUENCE [LARGE SCALE GENOMIC DNA]</scope>
    <source>
        <strain evidence="2 3">MCA 4658</strain>
    </source>
</reference>
<keyword evidence="1" id="KW-0812">Transmembrane</keyword>
<organism evidence="2 3">
    <name type="scientific">Ceraceosorus guamensis</name>
    <dbReference type="NCBI Taxonomy" id="1522189"/>
    <lineage>
        <taxon>Eukaryota</taxon>
        <taxon>Fungi</taxon>
        <taxon>Dikarya</taxon>
        <taxon>Basidiomycota</taxon>
        <taxon>Ustilaginomycotina</taxon>
        <taxon>Exobasidiomycetes</taxon>
        <taxon>Ceraceosorales</taxon>
        <taxon>Ceraceosoraceae</taxon>
        <taxon>Ceraceosorus</taxon>
    </lineage>
</organism>
<dbReference type="GeneID" id="37034748"/>
<dbReference type="RefSeq" id="XP_025372830.1">
    <property type="nucleotide sequence ID" value="XM_025512878.1"/>
</dbReference>
<evidence type="ECO:0000313" key="2">
    <source>
        <dbReference type="EMBL" id="PWN45670.1"/>
    </source>
</evidence>
<gene>
    <name evidence="2" type="ORF">IE81DRAFT_319961</name>
</gene>
<feature type="transmembrane region" description="Helical" evidence="1">
    <location>
        <begin position="121"/>
        <end position="142"/>
    </location>
</feature>
<feature type="transmembrane region" description="Helical" evidence="1">
    <location>
        <begin position="87"/>
        <end position="109"/>
    </location>
</feature>
<sequence>MDAGSDFYHPQALCGLRLDNDQPFSSSTDALPHTCLLDVVVVPLATWLLLLLLILLWLPATIASLRQGKFSGEKLPLQRYRYASARLLKLVGAVLHTLLIIAALLMNVLEIVRLYLAHRGAGLLPFTLAGIVLVLIVIHVRVTPQIRLLTSSIALFFWILSVVFTSVKLATLSKLQGPEPRIGGYEDEYHDADQLIDVGVIVGLYAIFVIVEALRLPLLVRASRAPAGLQESRSVQGEPSAAKQESA</sequence>
<evidence type="ECO:0000256" key="1">
    <source>
        <dbReference type="SAM" id="Phobius"/>
    </source>
</evidence>
<dbReference type="Proteomes" id="UP000245783">
    <property type="component" value="Unassembled WGS sequence"/>
</dbReference>
<dbReference type="InParanoid" id="A0A316W6X9"/>
<feature type="transmembrane region" description="Helical" evidence="1">
    <location>
        <begin position="44"/>
        <end position="66"/>
    </location>
</feature>
<accession>A0A316W6X9</accession>
<evidence type="ECO:0000313" key="3">
    <source>
        <dbReference type="Proteomes" id="UP000245783"/>
    </source>
</evidence>
<name>A0A316W6X9_9BASI</name>
<keyword evidence="1" id="KW-1133">Transmembrane helix</keyword>
<proteinExistence type="predicted"/>
<dbReference type="OrthoDB" id="5399848at2759"/>